<feature type="transmembrane region" description="Helical" evidence="1">
    <location>
        <begin position="192"/>
        <end position="218"/>
    </location>
</feature>
<dbReference type="HOGENOM" id="CLU_1076523_0_0_11"/>
<accession>E2S2H4</accession>
<feature type="transmembrane region" description="Helical" evidence="1">
    <location>
        <begin position="141"/>
        <end position="161"/>
    </location>
</feature>
<keyword evidence="1" id="KW-0812">Transmembrane</keyword>
<dbReference type="EMBL" id="ABYQ02000004">
    <property type="protein sequence ID" value="EFQ81070.1"/>
    <property type="molecule type" value="Genomic_DNA"/>
</dbReference>
<dbReference type="AlphaFoldDB" id="E2S2H4"/>
<reference evidence="2 3" key="1">
    <citation type="submission" date="2010-08" db="EMBL/GenBank/DDBJ databases">
        <authorList>
            <person name="Muzny D."/>
            <person name="Qin X."/>
            <person name="Buhay C."/>
            <person name="Dugan-Rocha S."/>
            <person name="Ding Y."/>
            <person name="Chen G."/>
            <person name="Hawes A."/>
            <person name="Holder M."/>
            <person name="Jhangiani S."/>
            <person name="Johnson A."/>
            <person name="Khan Z."/>
            <person name="Li Z."/>
            <person name="Liu W."/>
            <person name="Liu X."/>
            <person name="Perez L."/>
            <person name="Shen H."/>
            <person name="Wang Q."/>
            <person name="Watt J."/>
            <person name="Xi L."/>
            <person name="Xin Y."/>
            <person name="Zhou J."/>
            <person name="Deng J."/>
            <person name="Jiang H."/>
            <person name="Liu Y."/>
            <person name="Qu J."/>
            <person name="Song X.-Z."/>
            <person name="Zhang L."/>
            <person name="Villasana D."/>
            <person name="Johnson A."/>
            <person name="Liu J."/>
            <person name="Liyanage D."/>
            <person name="Lorensuhewa L."/>
            <person name="Robinson T."/>
            <person name="Song A."/>
            <person name="Song B.-B."/>
            <person name="Dinh H."/>
            <person name="Thornton R."/>
            <person name="Coyle M."/>
            <person name="Francisco L."/>
            <person name="Jackson L."/>
            <person name="Javaid M."/>
            <person name="Korchina V."/>
            <person name="Kovar C."/>
            <person name="Mata R."/>
            <person name="Mathew T."/>
            <person name="Ngo R."/>
            <person name="Nguyen L."/>
            <person name="Nguyen N."/>
            <person name="Okwuonu G."/>
            <person name="Ongeri F."/>
            <person name="Pham C."/>
            <person name="Simmons D."/>
            <person name="Wilczek-Boney K."/>
            <person name="Hale W."/>
            <person name="Jakkamsetti A."/>
            <person name="Pham P."/>
            <person name="Ruth R."/>
            <person name="San Lucas F."/>
            <person name="Warren J."/>
            <person name="Zhang J."/>
            <person name="Zhao Z."/>
            <person name="Zhou C."/>
            <person name="Zhu D."/>
            <person name="Lee S."/>
            <person name="Bess C."/>
            <person name="Blankenburg K."/>
            <person name="Forbes L."/>
            <person name="Fu Q."/>
            <person name="Gubbala S."/>
            <person name="Hirani K."/>
            <person name="Jayaseelan J.C."/>
            <person name="Lara F."/>
            <person name="Munidasa M."/>
            <person name="Palculict T."/>
            <person name="Patil S."/>
            <person name="Pu L.-L."/>
            <person name="Saada N."/>
            <person name="Tang L."/>
            <person name="Weissenberger G."/>
            <person name="Zhu Y."/>
            <person name="Hemphill L."/>
            <person name="Shang Y."/>
            <person name="Youmans B."/>
            <person name="Ayvaz T."/>
            <person name="Ross M."/>
            <person name="Santibanez J."/>
            <person name="Aqrawi P."/>
            <person name="Gross S."/>
            <person name="Joshi V."/>
            <person name="Fowler G."/>
            <person name="Nazareth L."/>
            <person name="Reid J."/>
            <person name="Worley K."/>
            <person name="Petrosino J."/>
            <person name="Highlander S."/>
            <person name="Gibbs R."/>
        </authorList>
    </citation>
    <scope>NUCLEOTIDE SEQUENCE [LARGE SCALE GENOMIC DNA]</scope>
    <source>
        <strain evidence="2 3">ATCC 33035</strain>
    </source>
</reference>
<dbReference type="eggNOG" id="ENOG5031HKN">
    <property type="taxonomic scope" value="Bacteria"/>
</dbReference>
<sequence length="258" mass="27938">MDPNVSGAFGVLSVHDSDSWEKLTDEKLTSDERQVLERGGILVRDKKLVDASHTQITDSNGKSHTLDAQESTFGDYWGRQVGGVVLEDTAQQLELPAISSLWVFDGLSAQKADHVPKVANALGIPPEDIQLSKGYETETPLSFYISLTAALLSAIAIALVVSRGLNRSMNALHTAFFHLGLSRDWSFKSLSWAISFICFSSLAIGSLSGLAPLAAFSFLLGDGFLFAIDWTAMGLTMMAVLLGTIIGAFTQQKRLNQR</sequence>
<comment type="caution">
    <text evidence="2">The sequence shown here is derived from an EMBL/GenBank/DDBJ whole genome shotgun (WGS) entry which is preliminary data.</text>
</comment>
<organism evidence="2 3">
    <name type="scientific">Corynebacterium pseudogenitalium ATCC 33035</name>
    <dbReference type="NCBI Taxonomy" id="525264"/>
    <lineage>
        <taxon>Bacteria</taxon>
        <taxon>Bacillati</taxon>
        <taxon>Actinomycetota</taxon>
        <taxon>Actinomycetes</taxon>
        <taxon>Mycobacteriales</taxon>
        <taxon>Corynebacteriaceae</taxon>
        <taxon>Corynebacterium</taxon>
    </lineage>
</organism>
<protein>
    <recommendedName>
        <fullName evidence="4">Efflux ABC transporter, permease protein</fullName>
    </recommendedName>
</protein>
<name>E2S2H4_9CORY</name>
<keyword evidence="3" id="KW-1185">Reference proteome</keyword>
<proteinExistence type="predicted"/>
<evidence type="ECO:0000256" key="1">
    <source>
        <dbReference type="SAM" id="Phobius"/>
    </source>
</evidence>
<keyword evidence="1" id="KW-0472">Membrane</keyword>
<gene>
    <name evidence="2" type="ORF">HMPREF0305_10697</name>
</gene>
<keyword evidence="1" id="KW-1133">Transmembrane helix</keyword>
<evidence type="ECO:0000313" key="3">
    <source>
        <dbReference type="Proteomes" id="UP000003020"/>
    </source>
</evidence>
<evidence type="ECO:0008006" key="4">
    <source>
        <dbReference type="Google" id="ProtNLM"/>
    </source>
</evidence>
<dbReference type="Proteomes" id="UP000003020">
    <property type="component" value="Unassembled WGS sequence"/>
</dbReference>
<feature type="transmembrane region" description="Helical" evidence="1">
    <location>
        <begin position="224"/>
        <end position="249"/>
    </location>
</feature>
<evidence type="ECO:0000313" key="2">
    <source>
        <dbReference type="EMBL" id="EFQ81070.1"/>
    </source>
</evidence>